<dbReference type="Pfam" id="PF00650">
    <property type="entry name" value="CRAL_TRIO"/>
    <property type="match status" value="1"/>
</dbReference>
<dbReference type="EMBL" id="HBFJ01000020">
    <property type="protein sequence ID" value="CAD8732864.1"/>
    <property type="molecule type" value="Transcribed_RNA"/>
</dbReference>
<dbReference type="InterPro" id="IPR036273">
    <property type="entry name" value="CRAL/TRIO_N_dom_sf"/>
</dbReference>
<proteinExistence type="predicted"/>
<dbReference type="InterPro" id="IPR051026">
    <property type="entry name" value="PI/PC_transfer"/>
</dbReference>
<accession>A0A7S0XNQ5</accession>
<evidence type="ECO:0000259" key="1">
    <source>
        <dbReference type="PROSITE" id="PS50191"/>
    </source>
</evidence>
<dbReference type="InterPro" id="IPR036865">
    <property type="entry name" value="CRAL-TRIO_dom_sf"/>
</dbReference>
<feature type="domain" description="CRAL-TRIO" evidence="1">
    <location>
        <begin position="322"/>
        <end position="498"/>
    </location>
</feature>
<dbReference type="SUPFAM" id="SSF52087">
    <property type="entry name" value="CRAL/TRIO domain"/>
    <property type="match status" value="1"/>
</dbReference>
<dbReference type="PROSITE" id="PS50191">
    <property type="entry name" value="CRAL_TRIO"/>
    <property type="match status" value="1"/>
</dbReference>
<dbReference type="InterPro" id="IPR011074">
    <property type="entry name" value="CRAL/TRIO_N_dom"/>
</dbReference>
<protein>
    <recommendedName>
        <fullName evidence="1">CRAL-TRIO domain-containing protein</fullName>
    </recommendedName>
</protein>
<gene>
    <name evidence="2" type="ORF">SMAR0319_LOCUS13</name>
</gene>
<dbReference type="InterPro" id="IPR001251">
    <property type="entry name" value="CRAL-TRIO_dom"/>
</dbReference>
<name>A0A7S0XNQ5_9STRA</name>
<reference evidence="2" key="1">
    <citation type="submission" date="2021-01" db="EMBL/GenBank/DDBJ databases">
        <authorList>
            <person name="Corre E."/>
            <person name="Pelletier E."/>
            <person name="Niang G."/>
            <person name="Scheremetjew M."/>
            <person name="Finn R."/>
            <person name="Kale V."/>
            <person name="Holt S."/>
            <person name="Cochrane G."/>
            <person name="Meng A."/>
            <person name="Brown T."/>
            <person name="Cohen L."/>
        </authorList>
    </citation>
    <scope>NUCLEOTIDE SEQUENCE</scope>
    <source>
        <strain evidence="2">SM1012Hels-07</strain>
    </source>
</reference>
<dbReference type="CDD" id="cd00170">
    <property type="entry name" value="SEC14"/>
    <property type="match status" value="1"/>
</dbReference>
<dbReference type="SUPFAM" id="SSF46938">
    <property type="entry name" value="CRAL/TRIO N-terminal domain"/>
    <property type="match status" value="1"/>
</dbReference>
<dbReference type="SMART" id="SM01100">
    <property type="entry name" value="CRAL_TRIO_N"/>
    <property type="match status" value="1"/>
</dbReference>
<dbReference type="SMART" id="SM00516">
    <property type="entry name" value="SEC14"/>
    <property type="match status" value="1"/>
</dbReference>
<dbReference type="PANTHER" id="PTHR45657:SF1">
    <property type="entry name" value="CRAL-TRIO DOMAIN-CONTAINING PROTEIN YKL091C-RELATED"/>
    <property type="match status" value="1"/>
</dbReference>
<sequence>MADKKMAKLKSKLGCISTLFTCFNPSKKKSRKEKKNAVDIDNVEKLDKLEKLDIINEQTTLEKNIEKRPISPNIGSCGSVTSARSGRSSVFFETNEGTDDQWYQEVDSFDSFVTHEIDGQFFFSAKDDPKISQEAFEGIHLYPPIPTVVVDSAPTTPVTTTNMKTLLRSYQYGEEDVQQLQQNKDATEKAGLALEHQAQRLMSITEKQDANEIFDGTNVLLEELKIPGVVSEKGFPGALTEEELEAVKRFQSELKTRDPIYNEIVRSFSVVEKEAYSLCRWLRARKFDVDAVFVMLDEAKEHYEKAKKHDFYPNLEESLGFSRDVFLSQYPEVYSGNARNGCPVMYMKLGSIQPEGIKCLVLVEDADRFFWNGNMHGYTDRLEEGRRINPNFLRTENITVYDLEGVSRSQVNSDTLDMVKVGAKVMSAFPETLHCLLIINAPSWFGLVWSVVRKLIDARTASKIEVFTSSKKGFARMRDLIDNSQIPSDYGGTGPSLAQAASGVVSATTRSASNPQDRNKVVVLNKVMHLKNRQEKSKDFNLEEGQTMTVTIYTRCKNGAKASIIREGSESPMIGKDVVGEEEDKPYSMVLGEVKGPGNFEVRLKSTSGPGVFLTLGKV</sequence>
<dbReference type="AlphaFoldDB" id="A0A7S0XNQ5"/>
<evidence type="ECO:0000313" key="2">
    <source>
        <dbReference type="EMBL" id="CAD8732864.1"/>
    </source>
</evidence>
<dbReference type="PANTHER" id="PTHR45657">
    <property type="entry name" value="CRAL-TRIO DOMAIN-CONTAINING PROTEIN YKL091C-RELATED"/>
    <property type="match status" value="1"/>
</dbReference>
<organism evidence="2">
    <name type="scientific">Skeletonema marinoi</name>
    <dbReference type="NCBI Taxonomy" id="267567"/>
    <lineage>
        <taxon>Eukaryota</taxon>
        <taxon>Sar</taxon>
        <taxon>Stramenopiles</taxon>
        <taxon>Ochrophyta</taxon>
        <taxon>Bacillariophyta</taxon>
        <taxon>Coscinodiscophyceae</taxon>
        <taxon>Thalassiosirophycidae</taxon>
        <taxon>Thalassiosirales</taxon>
        <taxon>Skeletonemataceae</taxon>
        <taxon>Skeletonema</taxon>
        <taxon>Skeletonema marinoi-dohrnii complex</taxon>
    </lineage>
</organism>
<dbReference type="Gene3D" id="3.40.525.10">
    <property type="entry name" value="CRAL-TRIO lipid binding domain"/>
    <property type="match status" value="1"/>
</dbReference>